<evidence type="ECO:0000256" key="1">
    <source>
        <dbReference type="SAM" id="MobiDB-lite"/>
    </source>
</evidence>
<sequence length="134" mass="15137">MVMAGNKSDVTFDMSAKKVVFQLRSILLDKASYIELGFEVTYTSTIPYDARYHDLMSGPTSPRSRGVSGLRWHYLGRLSSSHLARGSHGPRLYKRRRGQEAVTAICRPSVRSHSSGEFSSRRRRSPDEIYEGLP</sequence>
<organism evidence="2 3">
    <name type="scientific">Spirodela intermedia</name>
    <name type="common">Intermediate duckweed</name>
    <dbReference type="NCBI Taxonomy" id="51605"/>
    <lineage>
        <taxon>Eukaryota</taxon>
        <taxon>Viridiplantae</taxon>
        <taxon>Streptophyta</taxon>
        <taxon>Embryophyta</taxon>
        <taxon>Tracheophyta</taxon>
        <taxon>Spermatophyta</taxon>
        <taxon>Magnoliopsida</taxon>
        <taxon>Liliopsida</taxon>
        <taxon>Araceae</taxon>
        <taxon>Lemnoideae</taxon>
        <taxon>Spirodela</taxon>
    </lineage>
</organism>
<dbReference type="EMBL" id="LR746268">
    <property type="protein sequence ID" value="CAA7395904.1"/>
    <property type="molecule type" value="Genomic_DNA"/>
</dbReference>
<dbReference type="AlphaFoldDB" id="A0A7I8KF94"/>
<accession>A0A7I8KF94</accession>
<name>A0A7I8KF94_SPIIN</name>
<dbReference type="Proteomes" id="UP000663760">
    <property type="component" value="Chromosome 5"/>
</dbReference>
<feature type="region of interest" description="Disordered" evidence="1">
    <location>
        <begin position="82"/>
        <end position="134"/>
    </location>
</feature>
<feature type="compositionally biased region" description="Low complexity" evidence="1">
    <location>
        <begin position="109"/>
        <end position="118"/>
    </location>
</feature>
<keyword evidence="3" id="KW-1185">Reference proteome</keyword>
<gene>
    <name evidence="2" type="ORF">SI8410_05006567</name>
</gene>
<proteinExistence type="predicted"/>
<reference evidence="2" key="1">
    <citation type="submission" date="2020-02" db="EMBL/GenBank/DDBJ databases">
        <authorList>
            <person name="Scholz U."/>
            <person name="Mascher M."/>
            <person name="Fiebig A."/>
        </authorList>
    </citation>
    <scope>NUCLEOTIDE SEQUENCE</scope>
</reference>
<evidence type="ECO:0000313" key="2">
    <source>
        <dbReference type="EMBL" id="CAA7395904.1"/>
    </source>
</evidence>
<protein>
    <submittedName>
        <fullName evidence="2">Uncharacterized protein</fullName>
    </submittedName>
</protein>
<evidence type="ECO:0000313" key="3">
    <source>
        <dbReference type="Proteomes" id="UP000663760"/>
    </source>
</evidence>